<name>A0A383EUQ8_9ZZZZ</name>
<dbReference type="InterPro" id="IPR022644">
    <property type="entry name" value="De-COase2_N"/>
</dbReference>
<dbReference type="PANTHER" id="PTHR43727:SF2">
    <property type="entry name" value="GROUP IV DECARBOXYLASE"/>
    <property type="match status" value="1"/>
</dbReference>
<evidence type="ECO:0000259" key="3">
    <source>
        <dbReference type="Pfam" id="PF02784"/>
    </source>
</evidence>
<feature type="non-terminal residue" evidence="4">
    <location>
        <position position="82"/>
    </location>
</feature>
<dbReference type="EMBL" id="UINC01229046">
    <property type="protein sequence ID" value="SVE60607.1"/>
    <property type="molecule type" value="Genomic_DNA"/>
</dbReference>
<dbReference type="SUPFAM" id="SSF51419">
    <property type="entry name" value="PLP-binding barrel"/>
    <property type="match status" value="1"/>
</dbReference>
<dbReference type="InterPro" id="IPR022653">
    <property type="entry name" value="De-COase2_pyr-phos_BS"/>
</dbReference>
<dbReference type="PROSITE" id="PS00878">
    <property type="entry name" value="ODR_DC_2_1"/>
    <property type="match status" value="1"/>
</dbReference>
<dbReference type="InterPro" id="IPR029066">
    <property type="entry name" value="PLP-binding_barrel"/>
</dbReference>
<feature type="domain" description="Orn/DAP/Arg decarboxylase 2 N-terminal" evidence="3">
    <location>
        <begin position="36"/>
        <end position="82"/>
    </location>
</feature>
<evidence type="ECO:0000256" key="2">
    <source>
        <dbReference type="ARBA" id="ARBA00022898"/>
    </source>
</evidence>
<dbReference type="AlphaFoldDB" id="A0A383EUQ8"/>
<evidence type="ECO:0000256" key="1">
    <source>
        <dbReference type="ARBA" id="ARBA00001933"/>
    </source>
</evidence>
<keyword evidence="2" id="KW-0663">Pyridoxal phosphate</keyword>
<evidence type="ECO:0000313" key="4">
    <source>
        <dbReference type="EMBL" id="SVE60607.1"/>
    </source>
</evidence>
<organism evidence="4">
    <name type="scientific">marine metagenome</name>
    <dbReference type="NCBI Taxonomy" id="408172"/>
    <lineage>
        <taxon>unclassified sequences</taxon>
        <taxon>metagenomes</taxon>
        <taxon>ecological metagenomes</taxon>
    </lineage>
</organism>
<accession>A0A383EUQ8</accession>
<proteinExistence type="predicted"/>
<dbReference type="Pfam" id="PF02784">
    <property type="entry name" value="Orn_Arg_deC_N"/>
    <property type="match status" value="1"/>
</dbReference>
<dbReference type="GO" id="GO:0008836">
    <property type="term" value="F:diaminopimelate decarboxylase activity"/>
    <property type="evidence" value="ECO:0007669"/>
    <property type="project" value="TreeGrafter"/>
</dbReference>
<reference evidence="4" key="1">
    <citation type="submission" date="2018-05" db="EMBL/GenBank/DDBJ databases">
        <authorList>
            <person name="Lanie J.A."/>
            <person name="Ng W.-L."/>
            <person name="Kazmierczak K.M."/>
            <person name="Andrzejewski T.M."/>
            <person name="Davidsen T.M."/>
            <person name="Wayne K.J."/>
            <person name="Tettelin H."/>
            <person name="Glass J.I."/>
            <person name="Rusch D."/>
            <person name="Podicherti R."/>
            <person name="Tsui H.-C.T."/>
            <person name="Winkler M.E."/>
        </authorList>
    </citation>
    <scope>NUCLEOTIDE SEQUENCE</scope>
</reference>
<dbReference type="PANTHER" id="PTHR43727">
    <property type="entry name" value="DIAMINOPIMELATE DECARBOXYLASE"/>
    <property type="match status" value="1"/>
</dbReference>
<protein>
    <recommendedName>
        <fullName evidence="3">Orn/DAP/Arg decarboxylase 2 N-terminal domain-containing protein</fullName>
    </recommendedName>
</protein>
<sequence>MDHFLYRNGVLHAEEVPVPDIAATVGTPFYCYSTATMTRHYQVLTESLAGAGAKVCYAIKANSNQAVIRTMLELGAGADVIS</sequence>
<gene>
    <name evidence="4" type="ORF">METZ01_LOCUS513461</name>
</gene>
<comment type="cofactor">
    <cofactor evidence="1">
        <name>pyridoxal 5'-phosphate</name>
        <dbReference type="ChEBI" id="CHEBI:597326"/>
    </cofactor>
</comment>
<dbReference type="Gene3D" id="2.40.37.10">
    <property type="entry name" value="Lyase, Ornithine Decarboxylase, Chain A, domain 1"/>
    <property type="match status" value="1"/>
</dbReference>
<dbReference type="Gene3D" id="3.20.20.10">
    <property type="entry name" value="Alanine racemase"/>
    <property type="match status" value="1"/>
</dbReference>
<dbReference type="InterPro" id="IPR009006">
    <property type="entry name" value="Ala_racemase/Decarboxylase_C"/>
</dbReference>
<dbReference type="GO" id="GO:0009089">
    <property type="term" value="P:lysine biosynthetic process via diaminopimelate"/>
    <property type="evidence" value="ECO:0007669"/>
    <property type="project" value="TreeGrafter"/>
</dbReference>